<accession>A0AAW0DSY0</accession>
<comment type="caution">
    <text evidence="3">The sequence shown here is derived from an EMBL/GenBank/DDBJ whole genome shotgun (WGS) entry which is preliminary data.</text>
</comment>
<dbReference type="SUPFAM" id="SSF56112">
    <property type="entry name" value="Protein kinase-like (PK-like)"/>
    <property type="match status" value="1"/>
</dbReference>
<keyword evidence="2" id="KW-0472">Membrane</keyword>
<proteinExistence type="predicted"/>
<feature type="compositionally biased region" description="Polar residues" evidence="1">
    <location>
        <begin position="552"/>
        <end position="566"/>
    </location>
</feature>
<dbReference type="Proteomes" id="UP001383192">
    <property type="component" value="Unassembled WGS sequence"/>
</dbReference>
<evidence type="ECO:0000313" key="3">
    <source>
        <dbReference type="EMBL" id="KAK7054389.1"/>
    </source>
</evidence>
<evidence type="ECO:0000313" key="4">
    <source>
        <dbReference type="Proteomes" id="UP001383192"/>
    </source>
</evidence>
<keyword evidence="2" id="KW-0812">Transmembrane</keyword>
<evidence type="ECO:0000256" key="2">
    <source>
        <dbReference type="SAM" id="Phobius"/>
    </source>
</evidence>
<name>A0AAW0DSY0_9AGAR</name>
<evidence type="ECO:0008006" key="5">
    <source>
        <dbReference type="Google" id="ProtNLM"/>
    </source>
</evidence>
<dbReference type="InterPro" id="IPR011009">
    <property type="entry name" value="Kinase-like_dom_sf"/>
</dbReference>
<organism evidence="3 4">
    <name type="scientific">Paramarasmius palmivorus</name>
    <dbReference type="NCBI Taxonomy" id="297713"/>
    <lineage>
        <taxon>Eukaryota</taxon>
        <taxon>Fungi</taxon>
        <taxon>Dikarya</taxon>
        <taxon>Basidiomycota</taxon>
        <taxon>Agaricomycotina</taxon>
        <taxon>Agaricomycetes</taxon>
        <taxon>Agaricomycetidae</taxon>
        <taxon>Agaricales</taxon>
        <taxon>Marasmiineae</taxon>
        <taxon>Marasmiaceae</taxon>
        <taxon>Paramarasmius</taxon>
    </lineage>
</organism>
<feature type="compositionally biased region" description="Basic and acidic residues" evidence="1">
    <location>
        <begin position="567"/>
        <end position="584"/>
    </location>
</feature>
<feature type="region of interest" description="Disordered" evidence="1">
    <location>
        <begin position="690"/>
        <end position="712"/>
    </location>
</feature>
<feature type="compositionally biased region" description="Basic and acidic residues" evidence="1">
    <location>
        <begin position="702"/>
        <end position="712"/>
    </location>
</feature>
<protein>
    <recommendedName>
        <fullName evidence="5">Protein kinase domain-containing protein</fullName>
    </recommendedName>
</protein>
<gene>
    <name evidence="3" type="ORF">VNI00_003583</name>
</gene>
<dbReference type="EMBL" id="JAYKXP010000009">
    <property type="protein sequence ID" value="KAK7054389.1"/>
    <property type="molecule type" value="Genomic_DNA"/>
</dbReference>
<feature type="region of interest" description="Disordered" evidence="1">
    <location>
        <begin position="517"/>
        <end position="597"/>
    </location>
</feature>
<evidence type="ECO:0000256" key="1">
    <source>
        <dbReference type="SAM" id="MobiDB-lite"/>
    </source>
</evidence>
<keyword evidence="2" id="KW-1133">Transmembrane helix</keyword>
<reference evidence="3 4" key="1">
    <citation type="submission" date="2024-01" db="EMBL/GenBank/DDBJ databases">
        <title>A draft genome for a cacao thread blight-causing isolate of Paramarasmius palmivorus.</title>
        <authorList>
            <person name="Baruah I.K."/>
            <person name="Bukari Y."/>
            <person name="Amoako-Attah I."/>
            <person name="Meinhardt L.W."/>
            <person name="Bailey B.A."/>
            <person name="Cohen S.P."/>
        </authorList>
    </citation>
    <scope>NUCLEOTIDE SEQUENCE [LARGE SCALE GENOMIC DNA]</scope>
    <source>
        <strain evidence="3 4">GH-12</strain>
    </source>
</reference>
<dbReference type="Gene3D" id="1.10.510.10">
    <property type="entry name" value="Transferase(Phosphotransferase) domain 1"/>
    <property type="match status" value="1"/>
</dbReference>
<feature type="transmembrane region" description="Helical" evidence="2">
    <location>
        <begin position="732"/>
        <end position="751"/>
    </location>
</feature>
<dbReference type="Gene3D" id="3.30.200.20">
    <property type="entry name" value="Phosphorylase Kinase, domain 1"/>
    <property type="match status" value="1"/>
</dbReference>
<keyword evidence="4" id="KW-1185">Reference proteome</keyword>
<sequence length="917" mass="101884">MASSTIRLKCYFFTDRPITKDFVITTASDEDLNTLIRHIQDETGITKRSDITLYKVSDLYTQPERDRSARAQTWLEQHLEEGLDSVDSGLVGEVWPGGGNWSIPRKYDMVAVDTQGVYQPYRWIIGGIGPNLQPSKVWFRIPAFFFRLLIADFAGLATVRALPDSALRPRLNLIENCYNGPVDVRGGRPASAYGPSNALFDPHLARLTHELRNLDTVSVTSSMINRAYRLLTTSAGFYKSEDRREQVIRPILEEIRMEDGKNTLPAYLLPRPVSASVPHAEVADSLGLRDEIGDTKAERDQNSSHAVYVALSSNPLDPAGQVVKFVSRYNVEAHELFASAGLAPKLYHHVPILGGYTMLVMECVAGTQAWVRRRSEDGFGLRLLPHRVYADVEQAIGLLHDQDIVFGDLRLPNIIVRDDNSAALIDFDWAAKVGEGRYPASILLGTLDHDWAPGVERCGLMEKEHDLHMLQSLKRGKPDGAATNRWIFGPVSVGTKPIRIRHNVTFRFTSIPTNGNSDRHFSLASPTMDSDRKSTVSSFYGRKNSMDALNSDFPSPTTHNYPAQQSRGRDDASSFFSPDHRNVDSGRPGTAGYNRNSFFFAGREEPVKGGRDEEEEIGNGGGGGGWDIYADFNNAGPKYSGAFGGNNDGYQSLPGGNQTPTPKVEETSMTTGPVELVTVPAMGPEWKREELQNMTKKSRKEKKAEERSRKWKEWNRDQRGMCGVKWLTRRNFVIVLFVICVLIGITLAFVIPRVPKFLLNGSTPLANATGDWADAVPVTFNRLPANFSFPAFADLQVDTTDSYVSVKFNRLHADVYDLDTNRQVAVGDLTITLPAKKFNNIQLPLNFSYVASNDSDTTWKNWYEACKNKGAVTGGIRQGINFRMVLDMDIFGLVGGRQTSTSYTNAACPIELSIDSA</sequence>
<dbReference type="AlphaFoldDB" id="A0AAW0DSY0"/>